<dbReference type="PROSITE" id="PS50937">
    <property type="entry name" value="HTH_MERR_2"/>
    <property type="match status" value="1"/>
</dbReference>
<evidence type="ECO:0000313" key="6">
    <source>
        <dbReference type="EMBL" id="HJD49165.1"/>
    </source>
</evidence>
<accession>A0A9D2UAZ9</accession>
<evidence type="ECO:0000256" key="4">
    <source>
        <dbReference type="ARBA" id="ARBA00023163"/>
    </source>
</evidence>
<dbReference type="InterPro" id="IPR000551">
    <property type="entry name" value="MerR-type_HTH_dom"/>
</dbReference>
<dbReference type="InterPro" id="IPR047057">
    <property type="entry name" value="MerR_fam"/>
</dbReference>
<proteinExistence type="predicted"/>
<gene>
    <name evidence="6" type="ORF">H9907_03500</name>
</gene>
<keyword evidence="1" id="KW-0805">Transcription regulation</keyword>
<evidence type="ECO:0000256" key="2">
    <source>
        <dbReference type="ARBA" id="ARBA00023125"/>
    </source>
</evidence>
<dbReference type="Gene3D" id="1.10.490.50">
    <property type="entry name" value="Antibiotic binding domain of TipA-like multidrug resistance regulators"/>
    <property type="match status" value="1"/>
</dbReference>
<dbReference type="AlphaFoldDB" id="A0A9D2UAZ9"/>
<dbReference type="SUPFAM" id="SSF46955">
    <property type="entry name" value="Putative DNA-binding domain"/>
    <property type="match status" value="1"/>
</dbReference>
<evidence type="ECO:0000256" key="1">
    <source>
        <dbReference type="ARBA" id="ARBA00023015"/>
    </source>
</evidence>
<protein>
    <submittedName>
        <fullName evidence="6">MerR family transcriptional regulator</fullName>
    </submittedName>
</protein>
<dbReference type="Pfam" id="PF07739">
    <property type="entry name" value="TipAS"/>
    <property type="match status" value="1"/>
</dbReference>
<keyword evidence="2" id="KW-0238">DNA-binding</keyword>
<dbReference type="InterPro" id="IPR012925">
    <property type="entry name" value="TipAS_dom"/>
</dbReference>
<dbReference type="Proteomes" id="UP000823907">
    <property type="component" value="Unassembled WGS sequence"/>
</dbReference>
<sequence length="267" mass="30404">MRFMATEGTLYTVGEVAETLKITVRTLHHWESQGLVTPTERSWSNYRLYTPEDVERIQHILIYRATGMKLAEIKQLLTGGSSAIEHLRRQRESLIDQRAHLTDMLTAIDELLEKEMTNNKPDLNEIGRIIGNANFAEHQAEAKERYEGTDDWQISQQRTSKWSAQDWAANKEKFDAVDARLAAAVAGGVAPDSDEAAKLVAEHRKVLSEFFPVSYAKHYLISRGYITDPRFTEYYERQQEGLAQWLADAIEHVAAANGVDLENPEWA</sequence>
<dbReference type="Pfam" id="PF13411">
    <property type="entry name" value="MerR_1"/>
    <property type="match status" value="1"/>
</dbReference>
<dbReference type="InterPro" id="IPR009061">
    <property type="entry name" value="DNA-bd_dom_put_sf"/>
</dbReference>
<dbReference type="EMBL" id="DWUR01000055">
    <property type="protein sequence ID" value="HJD49165.1"/>
    <property type="molecule type" value="Genomic_DNA"/>
</dbReference>
<dbReference type="Gene3D" id="1.10.1660.10">
    <property type="match status" value="1"/>
</dbReference>
<dbReference type="SMART" id="SM00422">
    <property type="entry name" value="HTH_MERR"/>
    <property type="match status" value="1"/>
</dbReference>
<dbReference type="GO" id="GO:0003700">
    <property type="term" value="F:DNA-binding transcription factor activity"/>
    <property type="evidence" value="ECO:0007669"/>
    <property type="project" value="InterPro"/>
</dbReference>
<organism evidence="6 7">
    <name type="scientific">Candidatus Corynebacterium intestinavium</name>
    <dbReference type="NCBI Taxonomy" id="2838531"/>
    <lineage>
        <taxon>Bacteria</taxon>
        <taxon>Bacillati</taxon>
        <taxon>Actinomycetota</taxon>
        <taxon>Actinomycetes</taxon>
        <taxon>Mycobacteriales</taxon>
        <taxon>Corynebacteriaceae</taxon>
        <taxon>Corynebacterium</taxon>
    </lineage>
</organism>
<reference evidence="6" key="2">
    <citation type="submission" date="2021-04" db="EMBL/GenBank/DDBJ databases">
        <authorList>
            <person name="Gilroy R."/>
        </authorList>
    </citation>
    <scope>NUCLEOTIDE SEQUENCE</scope>
    <source>
        <strain evidence="6">5925</strain>
    </source>
</reference>
<name>A0A9D2UAZ9_9CORY</name>
<feature type="domain" description="HTH merR-type" evidence="5">
    <location>
        <begin position="10"/>
        <end position="79"/>
    </location>
</feature>
<dbReference type="CDD" id="cd01106">
    <property type="entry name" value="HTH_TipAL-Mta"/>
    <property type="match status" value="1"/>
</dbReference>
<keyword evidence="3" id="KW-0010">Activator</keyword>
<dbReference type="InterPro" id="IPR036244">
    <property type="entry name" value="TipA-like_antibiotic-bd"/>
</dbReference>
<comment type="caution">
    <text evidence="6">The sequence shown here is derived from an EMBL/GenBank/DDBJ whole genome shotgun (WGS) entry which is preliminary data.</text>
</comment>
<dbReference type="PANTHER" id="PTHR30204:SF90">
    <property type="entry name" value="HTH-TYPE TRANSCRIPTIONAL ACTIVATOR MTA"/>
    <property type="match status" value="1"/>
</dbReference>
<dbReference type="GO" id="GO:0003677">
    <property type="term" value="F:DNA binding"/>
    <property type="evidence" value="ECO:0007669"/>
    <property type="project" value="UniProtKB-KW"/>
</dbReference>
<dbReference type="PANTHER" id="PTHR30204">
    <property type="entry name" value="REDOX-CYCLING DRUG-SENSING TRANSCRIPTIONAL ACTIVATOR SOXR"/>
    <property type="match status" value="1"/>
</dbReference>
<dbReference type="SUPFAM" id="SSF89082">
    <property type="entry name" value="Antibiotic binding domain of TipA-like multidrug resistance regulators"/>
    <property type="match status" value="1"/>
</dbReference>
<evidence type="ECO:0000313" key="7">
    <source>
        <dbReference type="Proteomes" id="UP000823907"/>
    </source>
</evidence>
<evidence type="ECO:0000256" key="3">
    <source>
        <dbReference type="ARBA" id="ARBA00023159"/>
    </source>
</evidence>
<reference evidence="6" key="1">
    <citation type="journal article" date="2021" name="PeerJ">
        <title>Extensive microbial diversity within the chicken gut microbiome revealed by metagenomics and culture.</title>
        <authorList>
            <person name="Gilroy R."/>
            <person name="Ravi A."/>
            <person name="Getino M."/>
            <person name="Pursley I."/>
            <person name="Horton D.L."/>
            <person name="Alikhan N.F."/>
            <person name="Baker D."/>
            <person name="Gharbi K."/>
            <person name="Hall N."/>
            <person name="Watson M."/>
            <person name="Adriaenssens E.M."/>
            <person name="Foster-Nyarko E."/>
            <person name="Jarju S."/>
            <person name="Secka A."/>
            <person name="Antonio M."/>
            <person name="Oren A."/>
            <person name="Chaudhuri R.R."/>
            <person name="La Ragione R."/>
            <person name="Hildebrand F."/>
            <person name="Pallen M.J."/>
        </authorList>
    </citation>
    <scope>NUCLEOTIDE SEQUENCE</scope>
    <source>
        <strain evidence="6">5925</strain>
    </source>
</reference>
<evidence type="ECO:0000259" key="5">
    <source>
        <dbReference type="PROSITE" id="PS50937"/>
    </source>
</evidence>
<keyword evidence="4" id="KW-0804">Transcription</keyword>